<name>A0A1S6QGV8_9LACO</name>
<dbReference type="Gene3D" id="3.40.33.10">
    <property type="entry name" value="CAP"/>
    <property type="match status" value="1"/>
</dbReference>
<keyword evidence="2" id="KW-0472">Membrane</keyword>
<feature type="region of interest" description="Disordered" evidence="1">
    <location>
        <begin position="122"/>
        <end position="146"/>
    </location>
</feature>
<dbReference type="EMBL" id="CP018906">
    <property type="protein sequence ID" value="AQW20844.1"/>
    <property type="molecule type" value="Genomic_DNA"/>
</dbReference>
<sequence>MGKHGLKKIVVTSSTIVGIVIGFGYSAQVASASSRMKILHNTVVDSYITVMAQHGNIWANRHLKTKAHDASHYLTTKFTTHRFITVRKTNGKKAYYSYIKNKSGKVHGWIWNGYLTQIVNKKSKNNNKPKKDNDKKKSTATDENTVWNPDDNKRIKYDFTESDFRTSFVKYLNEERAKRNIAPVAESGTLDNMAHERAITLPTNFDHYKDGHDLPKELSAKESISNWNGECLAISAADVDDHGFMKNGFTGDSVAKESVYEMIYQDDQSNNGHKEILLDKTSKTIGMGTIIDPSDKTVSMEAIETGR</sequence>
<organism evidence="4 5">
    <name type="scientific">Lentilactobacillus curieae</name>
    <dbReference type="NCBI Taxonomy" id="1138822"/>
    <lineage>
        <taxon>Bacteria</taxon>
        <taxon>Bacillati</taxon>
        <taxon>Bacillota</taxon>
        <taxon>Bacilli</taxon>
        <taxon>Lactobacillales</taxon>
        <taxon>Lactobacillaceae</taxon>
        <taxon>Lentilactobacillus</taxon>
    </lineage>
</organism>
<dbReference type="Pfam" id="PF00188">
    <property type="entry name" value="CAP"/>
    <property type="match status" value="1"/>
</dbReference>
<dbReference type="InterPro" id="IPR014044">
    <property type="entry name" value="CAP_dom"/>
</dbReference>
<keyword evidence="2" id="KW-1133">Transmembrane helix</keyword>
<keyword evidence="5" id="KW-1185">Reference proteome</keyword>
<protein>
    <recommendedName>
        <fullName evidence="3">SCP domain-containing protein</fullName>
    </recommendedName>
</protein>
<accession>A0A1S6QGV8</accession>
<dbReference type="InterPro" id="IPR035940">
    <property type="entry name" value="CAP_sf"/>
</dbReference>
<feature type="domain" description="SCP" evidence="3">
    <location>
        <begin position="170"/>
        <end position="295"/>
    </location>
</feature>
<evidence type="ECO:0000256" key="2">
    <source>
        <dbReference type="SAM" id="Phobius"/>
    </source>
</evidence>
<gene>
    <name evidence="4" type="ORF">PL11_002390</name>
</gene>
<feature type="transmembrane region" description="Helical" evidence="2">
    <location>
        <begin position="9"/>
        <end position="27"/>
    </location>
</feature>
<dbReference type="SUPFAM" id="SSF55797">
    <property type="entry name" value="PR-1-like"/>
    <property type="match status" value="1"/>
</dbReference>
<reference evidence="4 5" key="1">
    <citation type="journal article" date="2015" name="Genome Announc.">
        <title>Genome Sequence of Lactobacillus curieae CCTCC M 2011381T, a Novel Producer of Gamma-aminobutyric Acid.</title>
        <authorList>
            <person name="Wang Y."/>
            <person name="Wang Y."/>
            <person name="Lang C."/>
            <person name="Wei D."/>
            <person name="Xu P."/>
            <person name="Xie J."/>
        </authorList>
    </citation>
    <scope>NUCLEOTIDE SEQUENCE [LARGE SCALE GENOMIC DNA]</scope>
    <source>
        <strain evidence="4 5">CCTCC M 2011381</strain>
    </source>
</reference>
<evidence type="ECO:0000256" key="1">
    <source>
        <dbReference type="SAM" id="MobiDB-lite"/>
    </source>
</evidence>
<dbReference type="OrthoDB" id="2329850at2"/>
<feature type="compositionally biased region" description="Basic and acidic residues" evidence="1">
    <location>
        <begin position="129"/>
        <end position="140"/>
    </location>
</feature>
<dbReference type="AlphaFoldDB" id="A0A1S6QGV8"/>
<dbReference type="Proteomes" id="UP000030361">
    <property type="component" value="Chromosome"/>
</dbReference>
<evidence type="ECO:0000313" key="4">
    <source>
        <dbReference type="EMBL" id="AQW20844.1"/>
    </source>
</evidence>
<dbReference type="KEGG" id="lcu:PL11_002390"/>
<evidence type="ECO:0000313" key="5">
    <source>
        <dbReference type="Proteomes" id="UP000030361"/>
    </source>
</evidence>
<keyword evidence="2" id="KW-0812">Transmembrane</keyword>
<dbReference type="RefSeq" id="WP_052127709.1">
    <property type="nucleotide sequence ID" value="NZ_CP018906.1"/>
</dbReference>
<proteinExistence type="predicted"/>
<evidence type="ECO:0000259" key="3">
    <source>
        <dbReference type="Pfam" id="PF00188"/>
    </source>
</evidence>